<gene>
    <name evidence="10" type="primary">metK</name>
    <name evidence="16" type="ORF">D4Z93_01025</name>
</gene>
<dbReference type="PROSITE" id="PS00377">
    <property type="entry name" value="ADOMET_SYNTHASE_2"/>
    <property type="match status" value="1"/>
</dbReference>
<keyword evidence="8 10" id="KW-0460">Magnesium</keyword>
<name>A0A386H0X9_9CLOT</name>
<feature type="domain" description="S-adenosylmethionine synthetase N-terminal" evidence="13">
    <location>
        <begin position="3"/>
        <end position="99"/>
    </location>
</feature>
<dbReference type="NCBIfam" id="TIGR01034">
    <property type="entry name" value="metK"/>
    <property type="match status" value="1"/>
</dbReference>
<comment type="catalytic activity">
    <reaction evidence="10">
        <text>L-methionine + ATP + H2O = S-adenosyl-L-methionine + phosphate + diphosphate</text>
        <dbReference type="Rhea" id="RHEA:21080"/>
        <dbReference type="ChEBI" id="CHEBI:15377"/>
        <dbReference type="ChEBI" id="CHEBI:30616"/>
        <dbReference type="ChEBI" id="CHEBI:33019"/>
        <dbReference type="ChEBI" id="CHEBI:43474"/>
        <dbReference type="ChEBI" id="CHEBI:57844"/>
        <dbReference type="ChEBI" id="CHEBI:59789"/>
        <dbReference type="EC" id="2.5.1.6"/>
    </reaction>
</comment>
<dbReference type="InterPro" id="IPR022630">
    <property type="entry name" value="S-AdoMet_synt_C"/>
</dbReference>
<feature type="binding site" evidence="10">
    <location>
        <position position="247"/>
    </location>
    <ligand>
        <name>L-methionine</name>
        <dbReference type="ChEBI" id="CHEBI:57844"/>
        <note>ligand shared between two neighboring subunits</note>
    </ligand>
</feature>
<comment type="cofactor">
    <cofactor evidence="10">
        <name>K(+)</name>
        <dbReference type="ChEBI" id="CHEBI:29103"/>
    </cofactor>
    <text evidence="10">Binds 1 potassium ion per subunit.</text>
</comment>
<comment type="similarity">
    <text evidence="2 10 12">Belongs to the AdoMet synthase family.</text>
</comment>
<feature type="binding site" description="in other chain" evidence="10">
    <location>
        <position position="14"/>
    </location>
    <ligand>
        <name>ATP</name>
        <dbReference type="ChEBI" id="CHEBI:30616"/>
        <note>ligand shared between two neighboring subunits</note>
    </ligand>
</feature>
<dbReference type="GO" id="GO:0006556">
    <property type="term" value="P:S-adenosylmethionine biosynthetic process"/>
    <property type="evidence" value="ECO:0007669"/>
    <property type="project" value="UniProtKB-UniRule"/>
</dbReference>
<dbReference type="GO" id="GO:0005524">
    <property type="term" value="F:ATP binding"/>
    <property type="evidence" value="ECO:0007669"/>
    <property type="project" value="UniProtKB-UniRule"/>
</dbReference>
<feature type="domain" description="S-adenosylmethionine synthetase central" evidence="14">
    <location>
        <begin position="123"/>
        <end position="239"/>
    </location>
</feature>
<evidence type="ECO:0000256" key="4">
    <source>
        <dbReference type="ARBA" id="ARBA00022679"/>
    </source>
</evidence>
<keyword evidence="3 10" id="KW-0554">One-carbon metabolism</keyword>
<evidence type="ECO:0000256" key="8">
    <source>
        <dbReference type="ARBA" id="ARBA00022842"/>
    </source>
</evidence>
<feature type="binding site" description="in other chain" evidence="10">
    <location>
        <position position="278"/>
    </location>
    <ligand>
        <name>L-methionine</name>
        <dbReference type="ChEBI" id="CHEBI:57844"/>
        <note>ligand shared between two neighboring subunits</note>
    </ligand>
</feature>
<evidence type="ECO:0000256" key="9">
    <source>
        <dbReference type="ARBA" id="ARBA00022958"/>
    </source>
</evidence>
<evidence type="ECO:0000256" key="1">
    <source>
        <dbReference type="ARBA" id="ARBA00005224"/>
    </source>
</evidence>
<dbReference type="UniPathway" id="UPA00315">
    <property type="reaction ID" value="UER00080"/>
</dbReference>
<comment type="function">
    <text evidence="10">Catalyzes the formation of S-adenosylmethionine (AdoMet) from methionine and ATP. The overall synthetic reaction is composed of two sequential steps, AdoMet formation and the subsequent tripolyphosphate hydrolysis which occurs prior to release of AdoMet from the enzyme.</text>
</comment>
<dbReference type="CDD" id="cd18079">
    <property type="entry name" value="S-AdoMet_synt"/>
    <property type="match status" value="1"/>
</dbReference>
<proteinExistence type="inferred from homology"/>
<dbReference type="FunFam" id="3.30.300.10:FF:000004">
    <property type="entry name" value="S-adenosylmethionine synthase"/>
    <property type="match status" value="1"/>
</dbReference>
<dbReference type="FunFam" id="3.30.300.10:FF:000003">
    <property type="entry name" value="S-adenosylmethionine synthase"/>
    <property type="match status" value="1"/>
</dbReference>
<evidence type="ECO:0000256" key="12">
    <source>
        <dbReference type="RuleBase" id="RU004462"/>
    </source>
</evidence>
<evidence type="ECO:0000256" key="6">
    <source>
        <dbReference type="ARBA" id="ARBA00022741"/>
    </source>
</evidence>
<evidence type="ECO:0000259" key="13">
    <source>
        <dbReference type="Pfam" id="PF00438"/>
    </source>
</evidence>
<dbReference type="HAMAP" id="MF_00086">
    <property type="entry name" value="S_AdoMet_synth1"/>
    <property type="match status" value="1"/>
</dbReference>
<dbReference type="InterPro" id="IPR022628">
    <property type="entry name" value="S-AdoMet_synt_N"/>
</dbReference>
<keyword evidence="6 10" id="KW-0547">Nucleotide-binding</keyword>
<feature type="binding site" evidence="10">
    <location>
        <position position="16"/>
    </location>
    <ligand>
        <name>Mg(2+)</name>
        <dbReference type="ChEBI" id="CHEBI:18420"/>
    </ligand>
</feature>
<feature type="binding site" evidence="10">
    <location>
        <position position="270"/>
    </location>
    <ligand>
        <name>ATP</name>
        <dbReference type="ChEBI" id="CHEBI:30616"/>
        <note>ligand shared between two neighboring subunits</note>
    </ligand>
</feature>
<keyword evidence="7 10" id="KW-0067">ATP-binding</keyword>
<feature type="binding site" description="in other chain" evidence="10">
    <location>
        <begin position="172"/>
        <end position="174"/>
    </location>
    <ligand>
        <name>ATP</name>
        <dbReference type="ChEBI" id="CHEBI:30616"/>
        <note>ligand shared between two neighboring subunits</note>
    </ligand>
</feature>
<accession>A0A386H0X9</accession>
<evidence type="ECO:0000256" key="11">
    <source>
        <dbReference type="RuleBase" id="RU000542"/>
    </source>
</evidence>
<dbReference type="GO" id="GO:0006730">
    <property type="term" value="P:one-carbon metabolic process"/>
    <property type="evidence" value="ECO:0007669"/>
    <property type="project" value="UniProtKB-KW"/>
</dbReference>
<dbReference type="GO" id="GO:0005737">
    <property type="term" value="C:cytoplasm"/>
    <property type="evidence" value="ECO:0007669"/>
    <property type="project" value="UniProtKB-SubCell"/>
</dbReference>
<dbReference type="Pfam" id="PF02772">
    <property type="entry name" value="S-AdoMet_synt_M"/>
    <property type="match status" value="1"/>
</dbReference>
<keyword evidence="10" id="KW-0963">Cytoplasm</keyword>
<dbReference type="Proteomes" id="UP000266301">
    <property type="component" value="Chromosome"/>
</dbReference>
<evidence type="ECO:0000256" key="2">
    <source>
        <dbReference type="ARBA" id="ARBA00009685"/>
    </source>
</evidence>
<feature type="binding site" evidence="10">
    <location>
        <position position="247"/>
    </location>
    <ligand>
        <name>ATP</name>
        <dbReference type="ChEBI" id="CHEBI:30616"/>
        <note>ligand shared between two neighboring subunits</note>
    </ligand>
</feature>
<keyword evidence="5 10" id="KW-0479">Metal-binding</keyword>
<dbReference type="InterPro" id="IPR022636">
    <property type="entry name" value="S-AdoMet_synthetase_sfam"/>
</dbReference>
<feature type="domain" description="S-adenosylmethionine synthetase C-terminal" evidence="15">
    <location>
        <begin position="241"/>
        <end position="380"/>
    </location>
</feature>
<evidence type="ECO:0000313" key="17">
    <source>
        <dbReference type="Proteomes" id="UP000266301"/>
    </source>
</evidence>
<feature type="binding site" evidence="10">
    <location>
        <position position="42"/>
    </location>
    <ligand>
        <name>K(+)</name>
        <dbReference type="ChEBI" id="CHEBI:29103"/>
    </ligand>
</feature>
<feature type="binding site" description="in other chain" evidence="10">
    <location>
        <position position="98"/>
    </location>
    <ligand>
        <name>L-methionine</name>
        <dbReference type="ChEBI" id="CHEBI:57844"/>
        <note>ligand shared between two neighboring subunits</note>
    </ligand>
</feature>
<evidence type="ECO:0000313" key="16">
    <source>
        <dbReference type="EMBL" id="AYD39213.1"/>
    </source>
</evidence>
<dbReference type="EMBL" id="CP032416">
    <property type="protein sequence ID" value="AYD39213.1"/>
    <property type="molecule type" value="Genomic_DNA"/>
</dbReference>
<dbReference type="OrthoDB" id="9801686at2"/>
<comment type="subcellular location">
    <subcellularLocation>
        <location evidence="10 11">Cytoplasm</location>
    </subcellularLocation>
</comment>
<comment type="cofactor">
    <cofactor evidence="10">
        <name>Mg(2+)</name>
        <dbReference type="ChEBI" id="CHEBI:18420"/>
    </cofactor>
    <text evidence="10">Binds 2 divalent ions per subunit.</text>
</comment>
<evidence type="ECO:0000259" key="15">
    <source>
        <dbReference type="Pfam" id="PF02773"/>
    </source>
</evidence>
<feature type="binding site" description="in other chain" evidence="10">
    <location>
        <begin position="238"/>
        <end position="239"/>
    </location>
    <ligand>
        <name>ATP</name>
        <dbReference type="ChEBI" id="CHEBI:30616"/>
        <note>ligand shared between two neighboring subunits</note>
    </ligand>
</feature>
<dbReference type="PROSITE" id="PS00376">
    <property type="entry name" value="ADOMET_SYNTHASE_1"/>
    <property type="match status" value="1"/>
</dbReference>
<reference evidence="16 17" key="1">
    <citation type="journal article" date="2019" name="Int. J. Syst. Evol. Microbiol.">
        <title>Clostridium fermenticellae sp. nov., isolated from the mud in a fermentation cellar for the production of the Chinese liquor, baijiu.</title>
        <authorList>
            <person name="Xu P.X."/>
            <person name="Chai L.J."/>
            <person name="Qiu T."/>
            <person name="Zhang X.J."/>
            <person name="Lu Z.M."/>
            <person name="Xiao C."/>
            <person name="Wang S.T."/>
            <person name="Shen C.H."/>
            <person name="Shi J.S."/>
            <person name="Xu Z.H."/>
        </authorList>
    </citation>
    <scope>NUCLEOTIDE SEQUENCE [LARGE SCALE GENOMIC DNA]</scope>
    <source>
        <strain evidence="16 17">JN500901</strain>
    </source>
</reference>
<sequence>MKRLFTSESVTEGHPDKMCDQISDAILDAILEKDPNGRVACETATTTGMILVMGEISTDCYIDIPKVVRKTVKEIGYTRAKFGFDCSTCSVITSIDEQSSDIALGVDESLEAKKGKMDKIEAIGAGDQGMMFGFATNETPEYMPMPISLAHKLSRKLAEVRKNGILNYLRPDGKTQVTVEYDDDKPVRIDTIVVSAQHDPDVSHDQIEKDIIEKVIKPVISPEFLDCNTKYFINPTGRFVVGGPQGDSGLTGRKIIVDTYGGYGRHGGGAFSGKDPTKVDRSAAYAARWVAKNLVAAGVADKLEIQLAYAIGVAQPVSITVDTFGTSKIPEDKIVDIVEKVFDLRPAAIIKELNLRRPIYKQVAAYGHFGRTDIDLPWEKLDKVAQIRRYI</sequence>
<dbReference type="InterPro" id="IPR022629">
    <property type="entry name" value="S-AdoMet_synt_central"/>
</dbReference>
<keyword evidence="17" id="KW-1185">Reference proteome</keyword>
<organism evidence="16 17">
    <name type="scientific">Clostridium fermenticellae</name>
    <dbReference type="NCBI Taxonomy" id="2068654"/>
    <lineage>
        <taxon>Bacteria</taxon>
        <taxon>Bacillati</taxon>
        <taxon>Bacillota</taxon>
        <taxon>Clostridia</taxon>
        <taxon>Eubacteriales</taxon>
        <taxon>Clostridiaceae</taxon>
        <taxon>Clostridium</taxon>
    </lineage>
</organism>
<feature type="binding site" description="in other chain" evidence="10">
    <location>
        <begin position="253"/>
        <end position="254"/>
    </location>
    <ligand>
        <name>ATP</name>
        <dbReference type="ChEBI" id="CHEBI:30616"/>
        <note>ligand shared between two neighboring subunits</note>
    </ligand>
</feature>
<dbReference type="InterPro" id="IPR022631">
    <property type="entry name" value="ADOMET_SYNTHASE_CS"/>
</dbReference>
<dbReference type="SUPFAM" id="SSF55973">
    <property type="entry name" value="S-adenosylmethionine synthetase"/>
    <property type="match status" value="3"/>
</dbReference>
<dbReference type="Pfam" id="PF02773">
    <property type="entry name" value="S-AdoMet_synt_C"/>
    <property type="match status" value="1"/>
</dbReference>
<dbReference type="KEGG" id="cfer:D4Z93_01025"/>
<keyword evidence="4 10" id="KW-0808">Transferase</keyword>
<evidence type="ECO:0000256" key="7">
    <source>
        <dbReference type="ARBA" id="ARBA00022840"/>
    </source>
</evidence>
<comment type="pathway">
    <text evidence="1 10">Amino-acid biosynthesis; S-adenosyl-L-methionine biosynthesis; S-adenosyl-L-methionine from L-methionine: step 1/1.</text>
</comment>
<evidence type="ECO:0000256" key="10">
    <source>
        <dbReference type="HAMAP-Rule" id="MF_00086"/>
    </source>
</evidence>
<feature type="region of interest" description="Flexible loop" evidence="10">
    <location>
        <begin position="98"/>
        <end position="108"/>
    </location>
</feature>
<evidence type="ECO:0000256" key="5">
    <source>
        <dbReference type="ARBA" id="ARBA00022723"/>
    </source>
</evidence>
<keyword evidence="9 10" id="KW-0630">Potassium</keyword>
<dbReference type="GO" id="GO:0004478">
    <property type="term" value="F:methionine adenosyltransferase activity"/>
    <property type="evidence" value="ECO:0007669"/>
    <property type="project" value="UniProtKB-UniRule"/>
</dbReference>
<dbReference type="Gene3D" id="3.30.300.10">
    <property type="match status" value="3"/>
</dbReference>
<feature type="binding site" description="in other chain" evidence="10">
    <location>
        <position position="55"/>
    </location>
    <ligand>
        <name>L-methionine</name>
        <dbReference type="ChEBI" id="CHEBI:57844"/>
        <note>ligand shared between two neighboring subunits</note>
    </ligand>
</feature>
<evidence type="ECO:0000259" key="14">
    <source>
        <dbReference type="Pfam" id="PF02772"/>
    </source>
</evidence>
<dbReference type="Pfam" id="PF00438">
    <property type="entry name" value="S-AdoMet_synt_N"/>
    <property type="match status" value="1"/>
</dbReference>
<dbReference type="InterPro" id="IPR002133">
    <property type="entry name" value="S-AdoMet_synthetase"/>
</dbReference>
<dbReference type="PANTHER" id="PTHR11964">
    <property type="entry name" value="S-ADENOSYLMETHIONINE SYNTHETASE"/>
    <property type="match status" value="1"/>
</dbReference>
<dbReference type="RefSeq" id="WP_119969924.1">
    <property type="nucleotide sequence ID" value="NZ_CP032416.1"/>
</dbReference>
<protein>
    <recommendedName>
        <fullName evidence="10">S-adenosylmethionine synthase</fullName>
        <shortName evidence="10">AdoMet synthase</shortName>
        <ecNumber evidence="10">2.5.1.6</ecNumber>
    </recommendedName>
    <alternativeName>
        <fullName evidence="10">MAT</fullName>
    </alternativeName>
    <alternativeName>
        <fullName evidence="10">Methionine adenosyltransferase</fullName>
    </alternativeName>
</protein>
<dbReference type="PIRSF" id="PIRSF000497">
    <property type="entry name" value="MAT"/>
    <property type="match status" value="1"/>
</dbReference>
<dbReference type="EC" id="2.5.1.6" evidence="10"/>
<evidence type="ECO:0000256" key="3">
    <source>
        <dbReference type="ARBA" id="ARBA00022563"/>
    </source>
</evidence>
<feature type="binding site" evidence="10">
    <location>
        <position position="274"/>
    </location>
    <ligand>
        <name>ATP</name>
        <dbReference type="ChEBI" id="CHEBI:30616"/>
        <note>ligand shared between two neighboring subunits</note>
    </ligand>
</feature>
<comment type="subunit">
    <text evidence="10">Homotetramer; dimer of dimers.</text>
</comment>
<dbReference type="GO" id="GO:0000287">
    <property type="term" value="F:magnesium ion binding"/>
    <property type="evidence" value="ECO:0007669"/>
    <property type="project" value="UniProtKB-UniRule"/>
</dbReference>
<dbReference type="AlphaFoldDB" id="A0A386H0X9"/>